<dbReference type="CDD" id="cd02440">
    <property type="entry name" value="AdoMet_MTases"/>
    <property type="match status" value="1"/>
</dbReference>
<feature type="region of interest" description="Disordered" evidence="8">
    <location>
        <begin position="449"/>
        <end position="472"/>
    </location>
</feature>
<reference evidence="12 13" key="1">
    <citation type="submission" date="2019-06" db="EMBL/GenBank/DDBJ databases">
        <title>Draft genome sequence of the filamentous fungus Phialemoniopsis curvata isolated from diesel fuel.</title>
        <authorList>
            <person name="Varaljay V.A."/>
            <person name="Lyon W.J."/>
            <person name="Crouch A.L."/>
            <person name="Drake C.E."/>
            <person name="Hollomon J.M."/>
            <person name="Nadeau L.J."/>
            <person name="Nunn H.S."/>
            <person name="Stevenson B.S."/>
            <person name="Bojanowski C.L."/>
            <person name="Crookes-Goodson W.J."/>
        </authorList>
    </citation>
    <scope>NUCLEOTIDE SEQUENCE [LARGE SCALE GENOMIC DNA]</scope>
    <source>
        <strain evidence="12 13">D216</strain>
    </source>
</reference>
<dbReference type="CDD" id="cd00833">
    <property type="entry name" value="PKS"/>
    <property type="match status" value="1"/>
</dbReference>
<dbReference type="Pfam" id="PF14765">
    <property type="entry name" value="PS-DH"/>
    <property type="match status" value="1"/>
</dbReference>
<feature type="region of interest" description="C-terminal hotdog fold" evidence="7">
    <location>
        <begin position="1144"/>
        <end position="1301"/>
    </location>
</feature>
<dbReference type="Gene3D" id="3.40.50.720">
    <property type="entry name" value="NAD(P)-binding Rossmann-like Domain"/>
    <property type="match status" value="3"/>
</dbReference>
<dbReference type="GO" id="GO:0006633">
    <property type="term" value="P:fatty acid biosynthetic process"/>
    <property type="evidence" value="ECO:0007669"/>
    <property type="project" value="InterPro"/>
</dbReference>
<evidence type="ECO:0000259" key="11">
    <source>
        <dbReference type="PROSITE" id="PS52019"/>
    </source>
</evidence>
<dbReference type="InterPro" id="IPR014043">
    <property type="entry name" value="Acyl_transferase_dom"/>
</dbReference>
<dbReference type="Pfam" id="PF16197">
    <property type="entry name" value="KAsynt_C_assoc"/>
    <property type="match status" value="1"/>
</dbReference>
<evidence type="ECO:0000256" key="1">
    <source>
        <dbReference type="ARBA" id="ARBA00022450"/>
    </source>
</evidence>
<dbReference type="InterPro" id="IPR009081">
    <property type="entry name" value="PP-bd_ACP"/>
</dbReference>
<evidence type="ECO:0000313" key="12">
    <source>
        <dbReference type="EMBL" id="TPX07903.1"/>
    </source>
</evidence>
<protein>
    <submittedName>
        <fullName evidence="12">Uncharacterized protein</fullName>
    </submittedName>
</protein>
<evidence type="ECO:0000256" key="5">
    <source>
        <dbReference type="ARBA" id="ARBA00023268"/>
    </source>
</evidence>
<dbReference type="InterPro" id="IPR029063">
    <property type="entry name" value="SAM-dependent_MTases_sf"/>
</dbReference>
<dbReference type="GO" id="GO:0031177">
    <property type="term" value="F:phosphopantetheine binding"/>
    <property type="evidence" value="ECO:0007669"/>
    <property type="project" value="InterPro"/>
</dbReference>
<dbReference type="InterPro" id="IPR001227">
    <property type="entry name" value="Ac_transferase_dom_sf"/>
</dbReference>
<keyword evidence="13" id="KW-1185">Reference proteome</keyword>
<evidence type="ECO:0000256" key="2">
    <source>
        <dbReference type="ARBA" id="ARBA00022553"/>
    </source>
</evidence>
<gene>
    <name evidence="12" type="ORF">E0L32_010358</name>
</gene>
<dbReference type="InterPro" id="IPR018201">
    <property type="entry name" value="Ketoacyl_synth_AS"/>
</dbReference>
<feature type="domain" description="PKS/mFAS DH" evidence="11">
    <location>
        <begin position="987"/>
        <end position="1301"/>
    </location>
</feature>
<dbReference type="InterPro" id="IPR016039">
    <property type="entry name" value="Thiolase-like"/>
</dbReference>
<dbReference type="PANTHER" id="PTHR43775:SF29">
    <property type="entry name" value="ASPERFURANONE POLYKETIDE SYNTHASE AFOG-RELATED"/>
    <property type="match status" value="1"/>
</dbReference>
<feature type="region of interest" description="Disordered" evidence="8">
    <location>
        <begin position="1850"/>
        <end position="1869"/>
    </location>
</feature>
<dbReference type="RefSeq" id="XP_030989614.1">
    <property type="nucleotide sequence ID" value="XM_031132967.1"/>
</dbReference>
<dbReference type="SUPFAM" id="SSF53901">
    <property type="entry name" value="Thiolase-like"/>
    <property type="match status" value="1"/>
</dbReference>
<dbReference type="Pfam" id="PF00109">
    <property type="entry name" value="ketoacyl-synt"/>
    <property type="match status" value="1"/>
</dbReference>
<dbReference type="InterPro" id="IPR056501">
    <property type="entry name" value="NAD-bd_HRPKS_sdrA"/>
</dbReference>
<keyword evidence="5" id="KW-0511">Multifunctional enzyme</keyword>
<feature type="domain" description="Ketosynthase family 3 (KS3)" evidence="10">
    <location>
        <begin position="6"/>
        <end position="441"/>
    </location>
</feature>
<evidence type="ECO:0000256" key="8">
    <source>
        <dbReference type="SAM" id="MobiDB-lite"/>
    </source>
</evidence>
<keyword evidence="3" id="KW-0808">Transferase</keyword>
<dbReference type="Gene3D" id="3.10.129.110">
    <property type="entry name" value="Polyketide synthase dehydratase"/>
    <property type="match status" value="1"/>
</dbReference>
<dbReference type="SMART" id="SM00822">
    <property type="entry name" value="PKS_KR"/>
    <property type="match status" value="1"/>
</dbReference>
<dbReference type="Gene3D" id="3.40.50.150">
    <property type="entry name" value="Vaccinia Virus protein VP39"/>
    <property type="match status" value="1"/>
</dbReference>
<evidence type="ECO:0000256" key="4">
    <source>
        <dbReference type="ARBA" id="ARBA00023002"/>
    </source>
</evidence>
<keyword evidence="2" id="KW-0597">Phosphoprotein</keyword>
<dbReference type="InterPro" id="IPR050091">
    <property type="entry name" value="PKS_NRPS_Biosynth_Enz"/>
</dbReference>
<dbReference type="InterPro" id="IPR020806">
    <property type="entry name" value="PKS_PP-bd"/>
</dbReference>
<feature type="compositionally biased region" description="Polar residues" evidence="8">
    <location>
        <begin position="1855"/>
        <end position="1866"/>
    </location>
</feature>
<dbReference type="Pfam" id="PF00698">
    <property type="entry name" value="Acyl_transf_1"/>
    <property type="match status" value="1"/>
</dbReference>
<feature type="region of interest" description="N-terminal hotdog fold" evidence="7">
    <location>
        <begin position="987"/>
        <end position="1125"/>
    </location>
</feature>
<dbReference type="Pfam" id="PF08659">
    <property type="entry name" value="KR"/>
    <property type="match status" value="1"/>
</dbReference>
<dbReference type="SUPFAM" id="SSF55048">
    <property type="entry name" value="Probable ACP-binding domain of malonyl-CoA ACP transacylase"/>
    <property type="match status" value="1"/>
</dbReference>
<organism evidence="12 13">
    <name type="scientific">Thyridium curvatum</name>
    <dbReference type="NCBI Taxonomy" id="1093900"/>
    <lineage>
        <taxon>Eukaryota</taxon>
        <taxon>Fungi</taxon>
        <taxon>Dikarya</taxon>
        <taxon>Ascomycota</taxon>
        <taxon>Pezizomycotina</taxon>
        <taxon>Sordariomycetes</taxon>
        <taxon>Sordariomycetidae</taxon>
        <taxon>Thyridiales</taxon>
        <taxon>Thyridiaceae</taxon>
        <taxon>Thyridium</taxon>
    </lineage>
</organism>
<dbReference type="InterPro" id="IPR042104">
    <property type="entry name" value="PKS_dehydratase_sf"/>
</dbReference>
<dbReference type="PROSITE" id="PS50075">
    <property type="entry name" value="CARRIER"/>
    <property type="match status" value="1"/>
</dbReference>
<dbReference type="InterPro" id="IPR020843">
    <property type="entry name" value="ER"/>
</dbReference>
<dbReference type="InterPro" id="IPR020807">
    <property type="entry name" value="PKS_DH"/>
</dbReference>
<dbReference type="InterPro" id="IPR057326">
    <property type="entry name" value="KR_dom"/>
</dbReference>
<dbReference type="GO" id="GO:0004312">
    <property type="term" value="F:fatty acid synthase activity"/>
    <property type="evidence" value="ECO:0007669"/>
    <property type="project" value="TreeGrafter"/>
</dbReference>
<dbReference type="InterPro" id="IPR036736">
    <property type="entry name" value="ACP-like_sf"/>
</dbReference>
<dbReference type="InterPro" id="IPR013217">
    <property type="entry name" value="Methyltransf_12"/>
</dbReference>
<evidence type="ECO:0000256" key="3">
    <source>
        <dbReference type="ARBA" id="ARBA00022679"/>
    </source>
</evidence>
<keyword evidence="6" id="KW-0012">Acyltransferase</keyword>
<dbReference type="InterPro" id="IPR049900">
    <property type="entry name" value="PKS_mFAS_DH"/>
</dbReference>
<evidence type="ECO:0000313" key="13">
    <source>
        <dbReference type="Proteomes" id="UP000319257"/>
    </source>
</evidence>
<dbReference type="InterPro" id="IPR016035">
    <property type="entry name" value="Acyl_Trfase/lysoPLipase"/>
</dbReference>
<sequence>MESKEDPVIAIVGMACRFAQDATSPSRLWDMLATGQDGWSEIPESRFATKGLYHPNGEKIGSTHVKGGHFLCDDPALFDAPFFNLPAEVASTLDPQHRLTLEVVFEAMESAGTTLSTFQGSDTSVYAGCMVRDYHDTLSRDPDALPRYFMTGNAATMASSRVSHFYDLHGPSMTIDTGCSTTLTALHLACQSLKAGESGASIVTGASLMLNPDVFVSMSSKRPLTLSLGRFLSPDGKSYSFDHRANGYGRGEGVAAIVLKRLDDAIAAGDPVRAVIRGTALNQDGKTSTITTPSQTAQETLIRSCYRRAGVDPMETGYAEAHGTGTPRGDPIELAAIASALGSASRGPSQPLLVGSVKAAIGHTEAASGLASVIKVVMGLEKGVVPPNSNFQRRNPKLDLSEWNIQIPTTIMPWPVLGEVRRGSINNFGFGGANAHVIIEEFRPTEDKLSTMNGNRRGVNGVKAVNGDHGNMNKGKNGMAPQPDQLVHMVQPSFTAQLKGKTHLIMNGEMNRHAPGSEQTQVSVSRPQASCWTINMFPGIGVDETGLTTYTLGERRSIFPWAAACRANSVSNLVDVLTDGKVVPIRVPAQPRIGFVFNGQGAQWFAMGRELIREYPVFRSSLELMDGHIREMGAQWSLIHELSRSEETTKVLGLEYSLPLCSAIQIALVDLLRSWGISPTIVTGHSSGEVGAAYAAHAIDARSAIAIPYLRGALSAETESIIGMGGMIAIGLGRVEAEHYISQVQSGNVGVACVNSQNSVTASGDLPAIAELEELLVTNKIFCRRLRINGAFHSPHMSPISKEYMSRLRPLLKPNPGPRHVIFSSSMTGNHLEDLDQLATPEYWNANMLGVVEFESSFRNMCVSSPTTADQSGFARAVDLVLEIGPHGSLSGPIQDLLTLPELKSLSISYLNCLVRKKDAVETMHSLACDLLIRGAPVNLRALNFPRADHELKVLHDLPPYAWAHNISFWHEPRINKAWRQRIGPSPGLLGIYQLAANQHIPTWRKILRLSELPWLRDHVIGSNVVYPGAGYLCMAVEAARVLCHDAAPAHFQVSGYDLRNVRFEKALLIPEMEGRELQLSMLSSADDGASEMSQWREFLISSVSADNSWVKHCHGSIRAHFSAASGEDKSSTVTRKRNEGSTTYIRRVDPVDLWAALHSVGISHGSAFQNINKLEASRDKSVATFTVSQISVHDENEQTQSLIHPTTLDSVFQAAYSALPGLGTALDMAFIPRVIDRMFLRHDINRDAGHPFEAHIYRGPRSPRSFQTDLAVFDADESSTIAVLEVQGLSYQSLEGAAGIVKRQRSEVSSTIQWEPDLSFATSLSALEHLKSPADSTEMDMVMKLRKAVVLYIRDGLAAMTADEISSLDSHYAKHYSWMKTQLTLASDNRLGPESSKWLDVNEAEKDAVFDDVTKASVNGEMIGRVGPRIRSLMGQEVFPLELMLEGGLLYRYYVGALKWDRSTRQIAELVRLLAHKSPRAKILEVGGGTGGGTSAILNTLGTEGHGHGGALFGKYDFTDVSTGFFEAARKRFEPWKDLMTFSKLDIEQCPAEQGFESGSYDIVVACQVLHATKSIDNTLMNVRRLLKPGGRLVLLETTQDSLDVFLAFGFLPGWWLSEEAERQTSPSLTVPFWDKVLRRSGFTGLDYHVRDCEDEEFYSFSVMMSTAVPDPALYPSEVVLVSGSASPPAEWLHDAQARLSDLIGSPPIVENLEHIRAQGKTCIFLGDLAQDTLLDMTASQFADVKNMISSCNGLLWITRGGALGSEIPEQSLSHGLLRSLRHEAHGKRFVTLDVSPKRRVWEPETVTAICDVFSAAFDIGQGKTTRDWEYCERDGVVFVPRLFRENHEARSAPNPTGNSGSNGALDNLEVPLHSTPIPLGTDTAILQKATTRDPLGLPPYCIELDPKAFRIALDPAAHRSDISRSNLSEGIKASTITCAGLVSRLGSDAASEGFQVGERVGCLVFDPLSRNPQTRWSNATHIPETMDFEGIAGILEAATTVYISMTEISRLQKGEAVMIQSAASELGQAAIGLCQSLGAEVYATVESVAHRQLLVAHFGIPECRILLTQQGLAAPAVRSATGGKTLDVLLRCPTEFLLRQDEWDFMGEFGRIIDLTIPSPMNSRQACISNMKQNLSYNSVYLPAWAASRPHVISKALQQVVHLYEQGVFATATGIATHPLSSLEQIAMSAKESGLPRSVVLTTKTSEEVPIPRSVTRASLRDDVSYLIVGGTGGIGRSLCEWMVERGAKHLILMSRNARLDEFLLGLDCKARAVSCDVSNEAHLIQALENCLDMPPIRGVFQAAMVLHDSVFEQMTLDAFKTTLAPKVFGTRNLHRHISGLDFFVMFSSILGITGAPGQSNYTASGAYQDALARFRRTRGLPAVSIDLSMVQSVGYVAGDRRISSRLAQNGISMLQEEELHDILDHTILAPSRTQIVTGIESGPGTDWPEVGWLQDSRFDGLRPRMLFSTSAVDVKSEQAINLRIALPADMCLEKATACILGELTKELIRMFGAIEIDPSKDLAFHGVDSLVAVEIRNWLVAQTAVELPGSEAARAYLSRVGKNFPFRNNRLRIVFTLKLELKDISEATMDFTTFPNLIRNLT</sequence>
<dbReference type="STRING" id="1093900.A0A507AKE6"/>
<dbReference type="InterPro" id="IPR013968">
    <property type="entry name" value="PKS_KR"/>
</dbReference>
<dbReference type="InterPro" id="IPR036291">
    <property type="entry name" value="NAD(P)-bd_dom_sf"/>
</dbReference>
<dbReference type="InterPro" id="IPR014031">
    <property type="entry name" value="Ketoacyl_synth_C"/>
</dbReference>
<dbReference type="Pfam" id="PF02801">
    <property type="entry name" value="Ketoacyl-synt_C"/>
    <property type="match status" value="1"/>
</dbReference>
<dbReference type="PROSITE" id="PS52019">
    <property type="entry name" value="PKS_MFAS_DH"/>
    <property type="match status" value="1"/>
</dbReference>
<dbReference type="SMART" id="SM00825">
    <property type="entry name" value="PKS_KS"/>
    <property type="match status" value="1"/>
</dbReference>
<dbReference type="InParanoid" id="A0A507AKE6"/>
<dbReference type="InterPro" id="IPR016036">
    <property type="entry name" value="Malonyl_transacylase_ACP-bd"/>
</dbReference>
<evidence type="ECO:0000259" key="9">
    <source>
        <dbReference type="PROSITE" id="PS50075"/>
    </source>
</evidence>
<feature type="domain" description="Carrier" evidence="9">
    <location>
        <begin position="2497"/>
        <end position="2574"/>
    </location>
</feature>
<dbReference type="OrthoDB" id="329835at2759"/>
<comment type="caution">
    <text evidence="12">The sequence shown here is derived from an EMBL/GenBank/DDBJ whole genome shotgun (WGS) entry which is preliminary data.</text>
</comment>
<dbReference type="EMBL" id="SKBQ01000083">
    <property type="protein sequence ID" value="TPX07903.1"/>
    <property type="molecule type" value="Genomic_DNA"/>
</dbReference>
<dbReference type="Proteomes" id="UP000319257">
    <property type="component" value="Unassembled WGS sequence"/>
</dbReference>
<dbReference type="Pfam" id="PF23114">
    <property type="entry name" value="NAD-bd_HRPKS_sdrA"/>
    <property type="match status" value="1"/>
</dbReference>
<dbReference type="SUPFAM" id="SSF51735">
    <property type="entry name" value="NAD(P)-binding Rossmann-fold domains"/>
    <property type="match status" value="2"/>
</dbReference>
<dbReference type="InterPro" id="IPR049551">
    <property type="entry name" value="PKS_DH_C"/>
</dbReference>
<dbReference type="Gene3D" id="3.40.366.10">
    <property type="entry name" value="Malonyl-Coenzyme A Acyl Carrier Protein, domain 2"/>
    <property type="match status" value="1"/>
</dbReference>
<dbReference type="SMART" id="SM00829">
    <property type="entry name" value="PKS_ER"/>
    <property type="match status" value="1"/>
</dbReference>
<dbReference type="PANTHER" id="PTHR43775">
    <property type="entry name" value="FATTY ACID SYNTHASE"/>
    <property type="match status" value="1"/>
</dbReference>
<dbReference type="InterPro" id="IPR014030">
    <property type="entry name" value="Ketoacyl_synth_N"/>
</dbReference>
<name>A0A507AKE6_9PEZI</name>
<feature type="active site" description="Proton donor; for dehydratase activity" evidence="7">
    <location>
        <position position="1210"/>
    </location>
</feature>
<dbReference type="Gene3D" id="1.10.1200.10">
    <property type="entry name" value="ACP-like"/>
    <property type="match status" value="1"/>
</dbReference>
<dbReference type="SUPFAM" id="SSF52151">
    <property type="entry name" value="FabD/lysophospholipase-like"/>
    <property type="match status" value="1"/>
</dbReference>
<dbReference type="SMART" id="SM00826">
    <property type="entry name" value="PKS_DH"/>
    <property type="match status" value="1"/>
</dbReference>
<dbReference type="InterPro" id="IPR020841">
    <property type="entry name" value="PKS_Beta-ketoAc_synthase_dom"/>
</dbReference>
<dbReference type="Pfam" id="PF21089">
    <property type="entry name" value="PKS_DH_N"/>
    <property type="match status" value="1"/>
</dbReference>
<dbReference type="SUPFAM" id="SSF53335">
    <property type="entry name" value="S-adenosyl-L-methionine-dependent methyltransferases"/>
    <property type="match status" value="1"/>
</dbReference>
<dbReference type="CDD" id="cd05195">
    <property type="entry name" value="enoyl_red"/>
    <property type="match status" value="1"/>
</dbReference>
<keyword evidence="1" id="KW-0596">Phosphopantetheine</keyword>
<accession>A0A507AKE6</accession>
<dbReference type="GO" id="GO:0016491">
    <property type="term" value="F:oxidoreductase activity"/>
    <property type="evidence" value="ECO:0007669"/>
    <property type="project" value="UniProtKB-KW"/>
</dbReference>
<dbReference type="SMART" id="SM00823">
    <property type="entry name" value="PKS_PP"/>
    <property type="match status" value="1"/>
</dbReference>
<dbReference type="PROSITE" id="PS00606">
    <property type="entry name" value="KS3_1"/>
    <property type="match status" value="1"/>
</dbReference>
<dbReference type="SMART" id="SM00827">
    <property type="entry name" value="PKS_AT"/>
    <property type="match status" value="1"/>
</dbReference>
<evidence type="ECO:0000256" key="7">
    <source>
        <dbReference type="PROSITE-ProRule" id="PRU01363"/>
    </source>
</evidence>
<feature type="active site" description="Proton acceptor; for dehydratase activity" evidence="7">
    <location>
        <position position="1019"/>
    </location>
</feature>
<dbReference type="GO" id="GO:0044550">
    <property type="term" value="P:secondary metabolite biosynthetic process"/>
    <property type="evidence" value="ECO:0007669"/>
    <property type="project" value="TreeGrafter"/>
</dbReference>
<proteinExistence type="predicted"/>
<dbReference type="Gene3D" id="3.90.180.10">
    <property type="entry name" value="Medium-chain alcohol dehydrogenases, catalytic domain"/>
    <property type="match status" value="1"/>
</dbReference>
<keyword evidence="4" id="KW-0560">Oxidoreductase</keyword>
<dbReference type="GeneID" id="41977805"/>
<dbReference type="Gene3D" id="3.30.70.3290">
    <property type="match status" value="1"/>
</dbReference>
<dbReference type="InterPro" id="IPR049552">
    <property type="entry name" value="PKS_DH_N"/>
</dbReference>
<evidence type="ECO:0000256" key="6">
    <source>
        <dbReference type="ARBA" id="ARBA00023315"/>
    </source>
</evidence>
<dbReference type="Pfam" id="PF08242">
    <property type="entry name" value="Methyltransf_12"/>
    <property type="match status" value="1"/>
</dbReference>
<dbReference type="Gene3D" id="3.40.47.10">
    <property type="match status" value="1"/>
</dbReference>
<evidence type="ECO:0000259" key="10">
    <source>
        <dbReference type="PROSITE" id="PS52004"/>
    </source>
</evidence>
<dbReference type="GO" id="GO:0004315">
    <property type="term" value="F:3-oxoacyl-[acyl-carrier-protein] synthase activity"/>
    <property type="evidence" value="ECO:0007669"/>
    <property type="project" value="InterPro"/>
</dbReference>
<dbReference type="InterPro" id="IPR032821">
    <property type="entry name" value="PKS_assoc"/>
</dbReference>
<dbReference type="PROSITE" id="PS52004">
    <property type="entry name" value="KS3_2"/>
    <property type="match status" value="1"/>
</dbReference>